<dbReference type="EMBL" id="QLNQ01000022">
    <property type="protein sequence ID" value="RCK64490.1"/>
    <property type="molecule type" value="Genomic_DNA"/>
</dbReference>
<reference evidence="1 2" key="1">
    <citation type="submission" date="2018-06" db="EMBL/GenBank/DDBJ databases">
        <title>Whole genome sequencing of Candida tropicalis (genome annotated by CSBL at Korea University).</title>
        <authorList>
            <person name="Ahn J."/>
        </authorList>
    </citation>
    <scope>NUCLEOTIDE SEQUENCE [LARGE SCALE GENOMIC DNA]</scope>
    <source>
        <strain evidence="1 2">ATCC 20962</strain>
    </source>
</reference>
<protein>
    <recommendedName>
        <fullName evidence="3">N-acetyltransferase SLI1</fullName>
    </recommendedName>
</protein>
<dbReference type="Proteomes" id="UP000253472">
    <property type="component" value="Unassembled WGS sequence"/>
</dbReference>
<organism evidence="1 2">
    <name type="scientific">Candida viswanathii</name>
    <dbReference type="NCBI Taxonomy" id="5486"/>
    <lineage>
        <taxon>Eukaryota</taxon>
        <taxon>Fungi</taxon>
        <taxon>Dikarya</taxon>
        <taxon>Ascomycota</taxon>
        <taxon>Saccharomycotina</taxon>
        <taxon>Pichiomycetes</taxon>
        <taxon>Debaryomycetaceae</taxon>
        <taxon>Candida/Lodderomyces clade</taxon>
        <taxon>Candida</taxon>
    </lineage>
</organism>
<dbReference type="Pfam" id="PF07247">
    <property type="entry name" value="AATase"/>
    <property type="match status" value="1"/>
</dbReference>
<evidence type="ECO:0008006" key="3">
    <source>
        <dbReference type="Google" id="ProtNLM"/>
    </source>
</evidence>
<comment type="caution">
    <text evidence="1">The sequence shown here is derived from an EMBL/GenBank/DDBJ whole genome shotgun (WGS) entry which is preliminary data.</text>
</comment>
<evidence type="ECO:0000313" key="2">
    <source>
        <dbReference type="Proteomes" id="UP000253472"/>
    </source>
</evidence>
<dbReference type="GO" id="GO:0008080">
    <property type="term" value="F:N-acetyltransferase activity"/>
    <property type="evidence" value="ECO:0007669"/>
    <property type="project" value="TreeGrafter"/>
</dbReference>
<dbReference type="InterPro" id="IPR052058">
    <property type="entry name" value="Alcohol_O-acetyltransferase"/>
</dbReference>
<dbReference type="InterPro" id="IPR010828">
    <property type="entry name" value="Atf2/Sli1-like"/>
</dbReference>
<sequence length="491" mass="56857">MTSDEPLVISRPLSVSEHFFRSRTAAKRYKSFQVTATYNNDLQNDLPLFYKALRKTLLEYHLFATNIKLDKSINQYAFIPVESIKFKDVLTLEPERKEWFTNGVVNETYIKFCNNTSFELYCEKPLFKLILIGQRNLSAIFEHTIADGLVANYFHEIFLENLAYCDVKLDAEFISEYGPLPQKVDMDTEVFNFQRDRLFIKNSLPPPIDPFLEDIDLDCSYGDPNFHEKVIPEGYPNKWPGRFDTVETDDIAFKLINFTPEEAKAILKKCKEHKVGLTSYIHVIHTLTLQPIFGDKHYTTHRVAMTLRRHLSPELAEPGYKKILSTPNYKILGSPAHMGYAQNLPPLKEFSWALVEKLNADILQDIKNKRSLHPMKKWKDTADMQHPTNAAFFDAQFGKPKADSVKISNLGFVNLPDYKVSDNKSWTITNMVFSQDLAPYASEFVLDIISTPLGGMNFVWSFFDYSFDDCEWENFDGFVQQLHDNMIKYAK</sequence>
<evidence type="ECO:0000313" key="1">
    <source>
        <dbReference type="EMBL" id="RCK64490.1"/>
    </source>
</evidence>
<gene>
    <name evidence="1" type="ORF">Cantr_00123</name>
</gene>
<keyword evidence="2" id="KW-1185">Reference proteome</keyword>
<dbReference type="PANTHER" id="PTHR28037:SF1">
    <property type="entry name" value="ALCOHOL O-ACETYLTRANSFERASE 1-RELATED"/>
    <property type="match status" value="1"/>
</dbReference>
<name>A0A367YFN2_9ASCO</name>
<dbReference type="PANTHER" id="PTHR28037">
    <property type="entry name" value="ALCOHOL O-ACETYLTRANSFERASE 1-RELATED"/>
    <property type="match status" value="1"/>
</dbReference>
<proteinExistence type="predicted"/>
<dbReference type="STRING" id="5486.A0A367YFN2"/>
<dbReference type="OrthoDB" id="2150604at2759"/>
<dbReference type="AlphaFoldDB" id="A0A367YFN2"/>
<accession>A0A367YFN2</accession>